<sequence length="267" mass="29772">MDLPHWQTADYHYIASRATLIAFDLDGTLARSKMPMKREDAELLSKLTYSFPVAIISGGRWDLIDSQILSMISSSADLSRLHLMPTTGTRYYSWNGAGWVCQYEINIDPQDREHALASVRRRAQELGFWYPQDRVWGERIDDRGSQITFSALGQQAPVDAKEAWDPDGSRRQALAQAIQADLPELTVRAGGATSVDISVKGVDKSYAVRELAQTFSCPLKQIVFLGDRMTPEGNDYPAAKAGTYAIEVAGPQDTARFISRLLRELGR</sequence>
<accession>E6K1J0</accession>
<dbReference type="eggNOG" id="COG0561">
    <property type="taxonomic scope" value="Bacteria"/>
</dbReference>
<evidence type="ECO:0000256" key="10">
    <source>
        <dbReference type="PIRSR" id="PIRSR605002-1"/>
    </source>
</evidence>
<evidence type="ECO:0000256" key="5">
    <source>
        <dbReference type="ARBA" id="ARBA00012730"/>
    </source>
</evidence>
<organism evidence="13 14">
    <name type="scientific">Parascardovia denticolens DSM 10105 = JCM 12538</name>
    <dbReference type="NCBI Taxonomy" id="864564"/>
    <lineage>
        <taxon>Bacteria</taxon>
        <taxon>Bacillati</taxon>
        <taxon>Actinomycetota</taxon>
        <taxon>Actinomycetes</taxon>
        <taxon>Bifidobacteriales</taxon>
        <taxon>Bifidobacteriaceae</taxon>
        <taxon>Parascardovia</taxon>
    </lineage>
</organism>
<dbReference type="EC" id="5.4.2.8" evidence="5"/>
<evidence type="ECO:0000256" key="7">
    <source>
        <dbReference type="ARBA" id="ARBA00022723"/>
    </source>
</evidence>
<comment type="pathway">
    <text evidence="2">Nucleotide-sugar biosynthesis; GDP-alpha-D-mannose biosynthesis; alpha-D-mannose 1-phosphate from D-fructose 6-phosphate: step 2/2.</text>
</comment>
<evidence type="ECO:0000256" key="11">
    <source>
        <dbReference type="PIRSR" id="PIRSR605002-2"/>
    </source>
</evidence>
<keyword evidence="7 12" id="KW-0479">Metal-binding</keyword>
<evidence type="ECO:0000256" key="8">
    <source>
        <dbReference type="ARBA" id="ARBA00022842"/>
    </source>
</evidence>
<dbReference type="GO" id="GO:0005737">
    <property type="term" value="C:cytoplasm"/>
    <property type="evidence" value="ECO:0007669"/>
    <property type="project" value="UniProtKB-SubCell"/>
</dbReference>
<dbReference type="GO" id="GO:0009298">
    <property type="term" value="P:GDP-mannose biosynthetic process"/>
    <property type="evidence" value="ECO:0007669"/>
    <property type="project" value="UniProtKB-UniPathway"/>
</dbReference>
<feature type="binding site" evidence="12">
    <location>
        <position position="24"/>
    </location>
    <ligand>
        <name>Mg(2+)</name>
        <dbReference type="ChEBI" id="CHEBI:18420"/>
        <label>1</label>
    </ligand>
</feature>
<dbReference type="GO" id="GO:0016791">
    <property type="term" value="F:phosphatase activity"/>
    <property type="evidence" value="ECO:0007669"/>
    <property type="project" value="UniProtKB-ARBA"/>
</dbReference>
<evidence type="ECO:0000256" key="2">
    <source>
        <dbReference type="ARBA" id="ARBA00004699"/>
    </source>
</evidence>
<dbReference type="InterPro" id="IPR023214">
    <property type="entry name" value="HAD_sf"/>
</dbReference>
<dbReference type="AlphaFoldDB" id="E6K1J0"/>
<keyword evidence="6" id="KW-0963">Cytoplasm</keyword>
<evidence type="ECO:0000313" key="13">
    <source>
        <dbReference type="EMBL" id="EFT83671.1"/>
    </source>
</evidence>
<evidence type="ECO:0000313" key="14">
    <source>
        <dbReference type="Proteomes" id="UP000004946"/>
    </source>
</evidence>
<evidence type="ECO:0000256" key="9">
    <source>
        <dbReference type="ARBA" id="ARBA00023235"/>
    </source>
</evidence>
<feature type="active site" description="Proton donor/acceptor" evidence="10">
    <location>
        <position position="26"/>
    </location>
</feature>
<name>E6K1J0_PARDN</name>
<dbReference type="InterPro" id="IPR005002">
    <property type="entry name" value="PMM"/>
</dbReference>
<feature type="binding site" evidence="11">
    <location>
        <position position="196"/>
    </location>
    <ligand>
        <name>alpha-D-mannose 1-phosphate</name>
        <dbReference type="ChEBI" id="CHEBI:58409"/>
    </ligand>
</feature>
<reference evidence="13 14" key="1">
    <citation type="submission" date="2010-12" db="EMBL/GenBank/DDBJ databases">
        <authorList>
            <person name="Muzny D."/>
            <person name="Qin X."/>
            <person name="Buhay C."/>
            <person name="Dugan-Rocha S."/>
            <person name="Ding Y."/>
            <person name="Chen G."/>
            <person name="Hawes A."/>
            <person name="Holder M."/>
            <person name="Jhangiani S."/>
            <person name="Johnson A."/>
            <person name="Khan Z."/>
            <person name="Li Z."/>
            <person name="Liu W."/>
            <person name="Liu X."/>
            <person name="Perez L."/>
            <person name="Shen H."/>
            <person name="Wang Q."/>
            <person name="Watt J."/>
            <person name="Xi L."/>
            <person name="Xin Y."/>
            <person name="Zhou J."/>
            <person name="Deng J."/>
            <person name="Jiang H."/>
            <person name="Liu Y."/>
            <person name="Qu J."/>
            <person name="Song X.-Z."/>
            <person name="Zhang L."/>
            <person name="Villasana D."/>
            <person name="Johnson A."/>
            <person name="Liu J."/>
            <person name="Liyanage D."/>
            <person name="Lorensuhewa L."/>
            <person name="Robinson T."/>
            <person name="Song A."/>
            <person name="Song B.-B."/>
            <person name="Dinh H."/>
            <person name="Thornton R."/>
            <person name="Coyle M."/>
            <person name="Francisco L."/>
            <person name="Jackson L."/>
            <person name="Javaid M."/>
            <person name="Korchina V."/>
            <person name="Kovar C."/>
            <person name="Mata R."/>
            <person name="Mathew T."/>
            <person name="Ngo R."/>
            <person name="Nguyen L."/>
            <person name="Nguyen N."/>
            <person name="Okwuonu G."/>
            <person name="Ongeri F."/>
            <person name="Pham C."/>
            <person name="Simmons D."/>
            <person name="Wilczek-Boney K."/>
            <person name="Hale W."/>
            <person name="Jakkamsetti A."/>
            <person name="Pham P."/>
            <person name="Ruth R."/>
            <person name="San Lucas F."/>
            <person name="Warren J."/>
            <person name="Zhang J."/>
            <person name="Zhao Z."/>
            <person name="Zhou C."/>
            <person name="Zhu D."/>
            <person name="Lee S."/>
            <person name="Bess C."/>
            <person name="Blankenburg K."/>
            <person name="Forbes L."/>
            <person name="Fu Q."/>
            <person name="Gubbala S."/>
            <person name="Hirani K."/>
            <person name="Jayaseelan J.C."/>
            <person name="Lara F."/>
            <person name="Munidasa M."/>
            <person name="Palculict T."/>
            <person name="Patil S."/>
            <person name="Pu L.-L."/>
            <person name="Saada N."/>
            <person name="Tang L."/>
            <person name="Weissenberger G."/>
            <person name="Zhu Y."/>
            <person name="Hemphill L."/>
            <person name="Shang Y."/>
            <person name="Youmans B."/>
            <person name="Ayvaz T."/>
            <person name="Ross M."/>
            <person name="Santibanez J."/>
            <person name="Aqrawi P."/>
            <person name="Gross S."/>
            <person name="Joshi V."/>
            <person name="Fowler G."/>
            <person name="Nazareth L."/>
            <person name="Reid J."/>
            <person name="Worley K."/>
            <person name="Petrosino J."/>
            <person name="Highlander S."/>
            <person name="Gibbs R."/>
        </authorList>
    </citation>
    <scope>NUCLEOTIDE SEQUENCE [LARGE SCALE GENOMIC DNA]</scope>
    <source>
        <strain evidence="13 14">DSM 10105</strain>
    </source>
</reference>
<dbReference type="InterPro" id="IPR043169">
    <property type="entry name" value="PMM_cap"/>
</dbReference>
<dbReference type="HOGENOM" id="CLU_065090_0_0_11"/>
<feature type="active site" description="Nucleophile" evidence="10">
    <location>
        <position position="24"/>
    </location>
</feature>
<keyword evidence="9" id="KW-0413">Isomerase</keyword>
<dbReference type="InterPro" id="IPR036412">
    <property type="entry name" value="HAD-like_sf"/>
</dbReference>
<dbReference type="Gene3D" id="3.40.50.1000">
    <property type="entry name" value="HAD superfamily/HAD-like"/>
    <property type="match status" value="1"/>
</dbReference>
<dbReference type="UniPathway" id="UPA00126">
    <property type="reaction ID" value="UER00424"/>
</dbReference>
<evidence type="ECO:0000256" key="6">
    <source>
        <dbReference type="ARBA" id="ARBA00022490"/>
    </source>
</evidence>
<evidence type="ECO:0000256" key="4">
    <source>
        <dbReference type="ARBA" id="ARBA00011738"/>
    </source>
</evidence>
<protein>
    <recommendedName>
        <fullName evidence="5">phosphomannomutase</fullName>
        <ecNumber evidence="5">5.4.2.8</ecNumber>
    </recommendedName>
</protein>
<keyword evidence="14" id="KW-1185">Reference proteome</keyword>
<keyword evidence="8 12" id="KW-0460">Magnesium</keyword>
<dbReference type="SUPFAM" id="SSF56784">
    <property type="entry name" value="HAD-like"/>
    <property type="match status" value="1"/>
</dbReference>
<evidence type="ECO:0000256" key="12">
    <source>
        <dbReference type="PIRSR" id="PIRSR605002-3"/>
    </source>
</evidence>
<feature type="binding site" evidence="11">
    <location>
        <position position="143"/>
    </location>
    <ligand>
        <name>alpha-D-mannose 1-phosphate</name>
        <dbReference type="ChEBI" id="CHEBI:58409"/>
    </ligand>
</feature>
<dbReference type="SFLD" id="SFLDG01143">
    <property type="entry name" value="C2.B.3:_Phosphomannomutase_Lik"/>
    <property type="match status" value="1"/>
</dbReference>
<proteinExistence type="inferred from homology"/>
<dbReference type="Pfam" id="PF03332">
    <property type="entry name" value="PMM"/>
    <property type="match status" value="1"/>
</dbReference>
<dbReference type="Proteomes" id="UP000004946">
    <property type="component" value="Chromosome"/>
</dbReference>
<dbReference type="PATRIC" id="fig|864564.6.peg.1033"/>
<feature type="binding site" evidence="12">
    <location>
        <position position="243"/>
    </location>
    <ligand>
        <name>Mg(2+)</name>
        <dbReference type="ChEBI" id="CHEBI:18420"/>
        <label>1</label>
    </ligand>
</feature>
<dbReference type="Gene3D" id="3.30.1240.20">
    <property type="match status" value="1"/>
</dbReference>
<dbReference type="GO" id="GO:0004615">
    <property type="term" value="F:phosphomannomutase activity"/>
    <property type="evidence" value="ECO:0007669"/>
    <property type="project" value="UniProtKB-EC"/>
</dbReference>
<dbReference type="NCBIfam" id="TIGR01484">
    <property type="entry name" value="HAD-SF-IIB"/>
    <property type="match status" value="1"/>
</dbReference>
<comment type="subunit">
    <text evidence="4">Homodimer.</text>
</comment>
<dbReference type="InterPro" id="IPR006379">
    <property type="entry name" value="HAD-SF_hydro_IIB"/>
</dbReference>
<comment type="caution">
    <text evidence="13">The sequence shown here is derived from an EMBL/GenBank/DDBJ whole genome shotgun (WGS) entry which is preliminary data.</text>
</comment>
<comment type="cofactor">
    <cofactor evidence="12">
        <name>Mg(2+)</name>
        <dbReference type="ChEBI" id="CHEBI:18420"/>
    </cofactor>
</comment>
<dbReference type="KEGG" id="pdo:PSDT_0947"/>
<dbReference type="SFLD" id="SFLDG01140">
    <property type="entry name" value="C2.B:_Phosphomannomutase_and_P"/>
    <property type="match status" value="1"/>
</dbReference>
<feature type="binding site" evidence="12">
    <location>
        <position position="227"/>
    </location>
    <ligand>
        <name>Mg(2+)</name>
        <dbReference type="ChEBI" id="CHEBI:18420"/>
        <label>1</label>
    </ligand>
</feature>
<comment type="similarity">
    <text evidence="3">Belongs to the eukaryotic PMM family.</text>
</comment>
<gene>
    <name evidence="13" type="ORF">HMPREF0620_0676</name>
</gene>
<dbReference type="SFLD" id="SFLDS00003">
    <property type="entry name" value="Haloacid_Dehalogenase"/>
    <property type="match status" value="1"/>
</dbReference>
<dbReference type="GO" id="GO:0046872">
    <property type="term" value="F:metal ion binding"/>
    <property type="evidence" value="ECO:0007669"/>
    <property type="project" value="UniProtKB-KW"/>
</dbReference>
<evidence type="ECO:0000256" key="1">
    <source>
        <dbReference type="ARBA" id="ARBA00004496"/>
    </source>
</evidence>
<comment type="subcellular location">
    <subcellularLocation>
        <location evidence="1">Cytoplasm</location>
    </subcellularLocation>
</comment>
<feature type="binding site" evidence="12">
    <location>
        <position position="26"/>
    </location>
    <ligand>
        <name>Mg(2+)</name>
        <dbReference type="ChEBI" id="CHEBI:18420"/>
        <label>1</label>
    </ligand>
</feature>
<feature type="binding site" evidence="11">
    <location>
        <position position="194"/>
    </location>
    <ligand>
        <name>alpha-D-mannose 1-phosphate</name>
        <dbReference type="ChEBI" id="CHEBI:58409"/>
    </ligand>
</feature>
<dbReference type="RefSeq" id="WP_006289062.1">
    <property type="nucleotide sequence ID" value="NZ_AP012333.1"/>
</dbReference>
<dbReference type="EMBL" id="AEON01000001">
    <property type="protein sequence ID" value="EFT83671.1"/>
    <property type="molecule type" value="Genomic_DNA"/>
</dbReference>
<evidence type="ECO:0000256" key="3">
    <source>
        <dbReference type="ARBA" id="ARBA00009736"/>
    </source>
</evidence>
<keyword evidence="13" id="KW-0378">Hydrolase</keyword>